<dbReference type="Gene3D" id="3.40.50.720">
    <property type="entry name" value="NAD(P)-binding Rossmann-like Domain"/>
    <property type="match status" value="1"/>
</dbReference>
<dbReference type="PANTHER" id="PTHR42748:SF28">
    <property type="entry name" value="NMRA-LIKE DOMAIN-CONTAINING PROTEIN"/>
    <property type="match status" value="1"/>
</dbReference>
<dbReference type="InterPro" id="IPR008030">
    <property type="entry name" value="NmrA-like"/>
</dbReference>
<comment type="similarity">
    <text evidence="1">Belongs to the NmrA-type oxidoreductase family.</text>
</comment>
<dbReference type="PANTHER" id="PTHR42748">
    <property type="entry name" value="NITROGEN METABOLITE REPRESSION PROTEIN NMRA FAMILY MEMBER"/>
    <property type="match status" value="1"/>
</dbReference>
<dbReference type="GeneID" id="19402844"/>
<dbReference type="RefSeq" id="XP_008021206.1">
    <property type="nucleotide sequence ID" value="XM_008023015.1"/>
</dbReference>
<evidence type="ECO:0000256" key="2">
    <source>
        <dbReference type="ARBA" id="ARBA00022857"/>
    </source>
</evidence>
<reference evidence="4 5" key="1">
    <citation type="journal article" date="2012" name="PLoS Pathog.">
        <title>Diverse lifestyles and strategies of plant pathogenesis encoded in the genomes of eighteen Dothideomycetes fungi.</title>
        <authorList>
            <person name="Ohm R.A."/>
            <person name="Feau N."/>
            <person name="Henrissat B."/>
            <person name="Schoch C.L."/>
            <person name="Horwitz B.A."/>
            <person name="Barry K.W."/>
            <person name="Condon B.J."/>
            <person name="Copeland A.C."/>
            <person name="Dhillon B."/>
            <person name="Glaser F."/>
            <person name="Hesse C.N."/>
            <person name="Kosti I."/>
            <person name="LaButti K."/>
            <person name="Lindquist E.A."/>
            <person name="Lucas S."/>
            <person name="Salamov A.A."/>
            <person name="Bradshaw R.E."/>
            <person name="Ciuffetti L."/>
            <person name="Hamelin R.C."/>
            <person name="Kema G.H.J."/>
            <person name="Lawrence C."/>
            <person name="Scott J.A."/>
            <person name="Spatafora J.W."/>
            <person name="Turgeon B.G."/>
            <person name="de Wit P.J.G.M."/>
            <person name="Zhong S."/>
            <person name="Goodwin S.B."/>
            <person name="Grigoriev I.V."/>
        </authorList>
    </citation>
    <scope>NUCLEOTIDE SEQUENCE [LARGE SCALE GENOMIC DNA]</scope>
    <source>
        <strain evidence="5">28A</strain>
    </source>
</reference>
<dbReference type="CDD" id="cd05251">
    <property type="entry name" value="NmrA_like_SDR_a"/>
    <property type="match status" value="1"/>
</dbReference>
<keyword evidence="2" id="KW-0521">NADP</keyword>
<dbReference type="EMBL" id="KB908482">
    <property type="protein sequence ID" value="EOA90725.1"/>
    <property type="molecule type" value="Genomic_DNA"/>
</dbReference>
<dbReference type="SUPFAM" id="SSF51735">
    <property type="entry name" value="NAD(P)-binding Rossmann-fold domains"/>
    <property type="match status" value="1"/>
</dbReference>
<dbReference type="AlphaFoldDB" id="R0J193"/>
<dbReference type="Proteomes" id="UP000016935">
    <property type="component" value="Unassembled WGS sequence"/>
</dbReference>
<evidence type="ECO:0000259" key="3">
    <source>
        <dbReference type="Pfam" id="PF05368"/>
    </source>
</evidence>
<organism evidence="4 5">
    <name type="scientific">Exserohilum turcicum (strain 28A)</name>
    <name type="common">Northern leaf blight fungus</name>
    <name type="synonym">Setosphaeria turcica</name>
    <dbReference type="NCBI Taxonomy" id="671987"/>
    <lineage>
        <taxon>Eukaryota</taxon>
        <taxon>Fungi</taxon>
        <taxon>Dikarya</taxon>
        <taxon>Ascomycota</taxon>
        <taxon>Pezizomycotina</taxon>
        <taxon>Dothideomycetes</taxon>
        <taxon>Pleosporomycetidae</taxon>
        <taxon>Pleosporales</taxon>
        <taxon>Pleosporineae</taxon>
        <taxon>Pleosporaceae</taxon>
        <taxon>Exserohilum</taxon>
    </lineage>
</organism>
<sequence length="326" mass="35820">MAKKLIVIAGATGNQGSAIARGLLKTGDWHIRAVTRNVNGDKAQKLAAEGMEVVQGDYDDEESMRKAFDGAQAIFAVTNWWDGLFRGASMSEAGDVEYGQGCMLARLASQVKTLEHYIWSTLPNGEKMTKGKIPVPHFDYKARVDDYIKETLPELAAKTTFLMFGFYPSNFAFFPMLKPIPVGTAPGKYVWLLPAHPSTLYPMAGDMSKDPGVWARQILANPKISHGKYAAVCTEVVPLGKVLDTWSEVSGNKGIYVQVEPRIVSDMFGVPGEEFVTGVNFGVAVPDWWAQAKEWGLFLTMEDLGISKDEVSNLRQSLEAVKEFLG</sequence>
<dbReference type="OrthoDB" id="300709at2759"/>
<evidence type="ECO:0000313" key="4">
    <source>
        <dbReference type="EMBL" id="EOA90725.1"/>
    </source>
</evidence>
<feature type="domain" description="NmrA-like" evidence="3">
    <location>
        <begin position="3"/>
        <end position="270"/>
    </location>
</feature>
<name>R0J193_EXST2</name>
<dbReference type="GO" id="GO:0005634">
    <property type="term" value="C:nucleus"/>
    <property type="evidence" value="ECO:0007669"/>
    <property type="project" value="TreeGrafter"/>
</dbReference>
<dbReference type="InterPro" id="IPR036291">
    <property type="entry name" value="NAD(P)-bd_dom_sf"/>
</dbReference>
<dbReference type="InterPro" id="IPR051164">
    <property type="entry name" value="NmrA-like_oxidored"/>
</dbReference>
<dbReference type="STRING" id="671987.R0J193"/>
<accession>R0J193</accession>
<evidence type="ECO:0000313" key="5">
    <source>
        <dbReference type="Proteomes" id="UP000016935"/>
    </source>
</evidence>
<dbReference type="HOGENOM" id="CLU_007383_8_6_1"/>
<dbReference type="eggNOG" id="ENOG502SIKD">
    <property type="taxonomic scope" value="Eukaryota"/>
</dbReference>
<protein>
    <recommendedName>
        <fullName evidence="3">NmrA-like domain-containing protein</fullName>
    </recommendedName>
</protein>
<evidence type="ECO:0000256" key="1">
    <source>
        <dbReference type="ARBA" id="ARBA00006328"/>
    </source>
</evidence>
<gene>
    <name evidence="4" type="ORF">SETTUDRAFT_24861</name>
</gene>
<proteinExistence type="inferred from homology"/>
<keyword evidence="5" id="KW-1185">Reference proteome</keyword>
<reference evidence="4 5" key="2">
    <citation type="journal article" date="2013" name="PLoS Genet.">
        <title>Comparative genome structure, secondary metabolite, and effector coding capacity across Cochliobolus pathogens.</title>
        <authorList>
            <person name="Condon B.J."/>
            <person name="Leng Y."/>
            <person name="Wu D."/>
            <person name="Bushley K.E."/>
            <person name="Ohm R.A."/>
            <person name="Otillar R."/>
            <person name="Martin J."/>
            <person name="Schackwitz W."/>
            <person name="Grimwood J."/>
            <person name="MohdZainudin N."/>
            <person name="Xue C."/>
            <person name="Wang R."/>
            <person name="Manning V.A."/>
            <person name="Dhillon B."/>
            <person name="Tu Z.J."/>
            <person name="Steffenson B.J."/>
            <person name="Salamov A."/>
            <person name="Sun H."/>
            <person name="Lowry S."/>
            <person name="LaButti K."/>
            <person name="Han J."/>
            <person name="Copeland A."/>
            <person name="Lindquist E."/>
            <person name="Barry K."/>
            <person name="Schmutz J."/>
            <person name="Baker S.E."/>
            <person name="Ciuffetti L.M."/>
            <person name="Grigoriev I.V."/>
            <person name="Zhong S."/>
            <person name="Turgeon B.G."/>
        </authorList>
    </citation>
    <scope>NUCLEOTIDE SEQUENCE [LARGE SCALE GENOMIC DNA]</scope>
    <source>
        <strain evidence="5">28A</strain>
    </source>
</reference>
<dbReference type="Gene3D" id="3.90.25.10">
    <property type="entry name" value="UDP-galactose 4-epimerase, domain 1"/>
    <property type="match status" value="1"/>
</dbReference>
<dbReference type="Pfam" id="PF05368">
    <property type="entry name" value="NmrA"/>
    <property type="match status" value="1"/>
</dbReference>